<evidence type="ECO:0000259" key="2">
    <source>
        <dbReference type="Pfam" id="PF00656"/>
    </source>
</evidence>
<keyword evidence="1" id="KW-0175">Coiled coil</keyword>
<dbReference type="AlphaFoldDB" id="A0A0V7ZUE0"/>
<dbReference type="PRINTS" id="PR00364">
    <property type="entry name" value="DISEASERSIST"/>
</dbReference>
<keyword evidence="6" id="KW-1185">Reference proteome</keyword>
<dbReference type="Pfam" id="PF00656">
    <property type="entry name" value="Peptidase_C14"/>
    <property type="match status" value="1"/>
</dbReference>
<protein>
    <submittedName>
        <fullName evidence="5">Uncharacterized protein</fullName>
    </submittedName>
</protein>
<feature type="coiled-coil region" evidence="1">
    <location>
        <begin position="298"/>
        <end position="345"/>
    </location>
</feature>
<comment type="caution">
    <text evidence="5">The sequence shown here is derived from an EMBL/GenBank/DDBJ whole genome shotgun (WGS) entry which is preliminary data.</text>
</comment>
<dbReference type="InterPro" id="IPR027417">
    <property type="entry name" value="P-loop_NTPase"/>
</dbReference>
<dbReference type="GO" id="GO:0006508">
    <property type="term" value="P:proteolysis"/>
    <property type="evidence" value="ECO:0007669"/>
    <property type="project" value="InterPro"/>
</dbReference>
<dbReference type="Gene3D" id="3.40.50.300">
    <property type="entry name" value="P-loop containing nucleotide triphosphate hydrolases"/>
    <property type="match status" value="1"/>
</dbReference>
<proteinExistence type="predicted"/>
<dbReference type="PANTHER" id="PTHR47691:SF3">
    <property type="entry name" value="HTH-TYPE TRANSCRIPTIONAL REGULATOR RV0890C-RELATED"/>
    <property type="match status" value="1"/>
</dbReference>
<dbReference type="SUPFAM" id="SSF52540">
    <property type="entry name" value="P-loop containing nucleoside triphosphate hydrolases"/>
    <property type="match status" value="1"/>
</dbReference>
<dbReference type="GO" id="GO:0043531">
    <property type="term" value="F:ADP binding"/>
    <property type="evidence" value="ECO:0007669"/>
    <property type="project" value="InterPro"/>
</dbReference>
<dbReference type="EMBL" id="LMTZ01000085">
    <property type="protein sequence ID" value="KST67814.1"/>
    <property type="molecule type" value="Genomic_DNA"/>
</dbReference>
<dbReference type="EMBL" id="LMTZ01000121">
    <property type="protein sequence ID" value="KST64485.1"/>
    <property type="molecule type" value="Genomic_DNA"/>
</dbReference>
<evidence type="ECO:0000313" key="5">
    <source>
        <dbReference type="EMBL" id="KST67814.1"/>
    </source>
</evidence>
<accession>A0A0V7ZUE0</accession>
<dbReference type="Gene3D" id="3.40.50.1460">
    <property type="match status" value="1"/>
</dbReference>
<organism evidence="5 6">
    <name type="scientific">Mastigocoleus testarum BC008</name>
    <dbReference type="NCBI Taxonomy" id="371196"/>
    <lineage>
        <taxon>Bacteria</taxon>
        <taxon>Bacillati</taxon>
        <taxon>Cyanobacteriota</taxon>
        <taxon>Cyanophyceae</taxon>
        <taxon>Nostocales</taxon>
        <taxon>Hapalosiphonaceae</taxon>
        <taxon>Mastigocoleus</taxon>
    </lineage>
</organism>
<dbReference type="Gene3D" id="1.25.40.10">
    <property type="entry name" value="Tetratricopeptide repeat domain"/>
    <property type="match status" value="1"/>
</dbReference>
<dbReference type="RefSeq" id="WP_036265125.1">
    <property type="nucleotide sequence ID" value="NZ_LMTZ01000085.1"/>
</dbReference>
<gene>
    <name evidence="4" type="ORF">BC008_17810</name>
    <name evidence="5" type="ORF">BC008_44530</name>
</gene>
<evidence type="ECO:0000259" key="3">
    <source>
        <dbReference type="Pfam" id="PF00931"/>
    </source>
</evidence>
<dbReference type="InterPro" id="IPR011990">
    <property type="entry name" value="TPR-like_helical_dom_sf"/>
</dbReference>
<sequence length="1073" mass="122781">MLRQALVVGINKYPFLKDTPTSEAKHLTTPATDAEAIAQLLENHGSFRVQRLPSSITNGKLQVDPRKPINSDELVDAVTRLFISEDKRSSALLFFTGHGLVKQLGSIKQTILATSDAGYRKNQLKGLLLRDLWEILQRSPVTEQIVWLDSCFSGGLLDFKEINISAQGSQRDRFLIAASHSSEVAYQQLDGKHGLLSGALLKALDPYRIQEGNWITDLDVANFVDKQLEKYYTQAKISQKPEISKHGGKINLIKTIRYSEEKIQESNLNKNSIEQLPTSYVNKYNLSENTQMTPPNYLKILEEKKSQLSDLEQNIENTGGMSKCSENLLQSYLELRREISLIEEKVSSNDASIAAGNLSKNSIPSPIQFIERPEEQQFIEEALKSQEKWVRNIVIRGMGGTGKTVLAAEAARKVEGLFRKVIWVSANDSPIDLADLLDIVLRAIDYRSDQLTMSQKQEKVSELLRHDRYLLVVDSFERIGDKQVDKFLANNNFYPSKILITTRHILPRDYSVINLEGFTFSQTYQMLKEVGKNKGVKQYLAEDDLKNIHNITSGLPLALQWIIGQLSQRIPLELVLRNLTNRERQTGSGITGNESQVNNMLVSIFGNSWNLLNTEARRILMSMTFFTAPASEEAIQVISGIKQENFQSAIEYLITLSLIQPNRDLMGGEKLRFSIHPLTRSFAGNKIDDDTVLKRAIYSEAVRYFIALMEKLARPGLGLDKYEELEQDLPNCLAAFSWCRNQREFTNTFKIVDSLNHFLFERGFWDTRIQICTSASELQQDLPSKDYEAVWRSAFGAGWVCCRQNNYEEAKKWLAKAEENLDKIPRNNSFVTLYKAKVAQLRALIFHGKAMEQFKRNQSNSLNNKIETIFKNANDYHNKARSLMNLYIENKGTVWTFEEPDYSIALIDSNQGDLAMDIGYWKNEINEKLESRQNYEFAQKLYSQVLENAQKSQWQNKEALITFSAANLGHVEILLQEKPIEEIRHRFDEALKIAEFIGRTHTIAWCYRGYGLLEQRSAQRESEISRTISKLREAEKWLKKALEIFERIGRRERVAETRESLKEVETSLLRLIG</sequence>
<evidence type="ECO:0000313" key="6">
    <source>
        <dbReference type="Proteomes" id="UP000053372"/>
    </source>
</evidence>
<dbReference type="PANTHER" id="PTHR47691">
    <property type="entry name" value="REGULATOR-RELATED"/>
    <property type="match status" value="1"/>
</dbReference>
<dbReference type="InterPro" id="IPR011600">
    <property type="entry name" value="Pept_C14_caspase"/>
</dbReference>
<name>A0A0V7ZUE0_9CYAN</name>
<dbReference type="Pfam" id="PF00931">
    <property type="entry name" value="NB-ARC"/>
    <property type="match status" value="1"/>
</dbReference>
<feature type="domain" description="NB-ARC" evidence="3">
    <location>
        <begin position="390"/>
        <end position="504"/>
    </location>
</feature>
<evidence type="ECO:0000313" key="4">
    <source>
        <dbReference type="EMBL" id="KST64485.1"/>
    </source>
</evidence>
<feature type="domain" description="Peptidase C14 caspase" evidence="2">
    <location>
        <begin position="3"/>
        <end position="245"/>
    </location>
</feature>
<dbReference type="SUPFAM" id="SSF81901">
    <property type="entry name" value="HCP-like"/>
    <property type="match status" value="1"/>
</dbReference>
<reference evidence="5 6" key="1">
    <citation type="journal article" date="2015" name="Genome Announc.">
        <title>Draft Genome of the Euendolithic (true boring) Cyanobacterium Mastigocoleus testarum strain BC008.</title>
        <authorList>
            <person name="Guida B.S."/>
            <person name="Garcia-Pichel F."/>
        </authorList>
    </citation>
    <scope>NUCLEOTIDE SEQUENCE [LARGE SCALE GENOMIC DNA]</scope>
    <source>
        <strain evidence="5 6">BC008</strain>
    </source>
</reference>
<dbReference type="Proteomes" id="UP000053372">
    <property type="component" value="Unassembled WGS sequence"/>
</dbReference>
<evidence type="ECO:0000256" key="1">
    <source>
        <dbReference type="SAM" id="Coils"/>
    </source>
</evidence>
<dbReference type="InterPro" id="IPR002182">
    <property type="entry name" value="NB-ARC"/>
</dbReference>
<dbReference type="GO" id="GO:0004197">
    <property type="term" value="F:cysteine-type endopeptidase activity"/>
    <property type="evidence" value="ECO:0007669"/>
    <property type="project" value="InterPro"/>
</dbReference>